<gene>
    <name evidence="2" type="ORF">GGX14DRAFT_677447</name>
</gene>
<sequence>MLRDCLALQIRARVTHNGEVCGVFSPCCIGSNCVRRPPGALLPFCKPRRLAEHACESLGIGTGSPYPRGYTGFTRAGTGTGSVGYTRVTRGFLNPLKLLLHTRTPPAGKPVPVPAGTGTQPPRVRVRVVAGMPTGLPVPMPTCDISTNELYCDGAATRVGRQADTGSAAVADDLAMHCLPFHIVLSQIMSGEGPLVTAAVLSMRLSLLTRGILAVPVIDTEQSTVNQPGASATVERKGFLERHSLSALCFALHLLLVLIHIAILLSAIRHWEHRFTFLIEHQTTVSFWTAVVSQSFGTIYCAVLVFSTQKLVMQRTTGLMTLTAVHDNISAWAGLGSALATLVNQVSVPASVLGTLSIVVYLSCISALHVSIPAIISVDAFNATARVAIPASTSGMPEYANSSVISATRNYMTTFPVEFLPWKGTFDDSQMLGLSNGSLNEVLDATTPGNDKAQVTAIGFNITCGYLSAEIQSVDLDLDLMLLLVDGVSTWPIFRTTFPLRRIFANIVQLLKIWFPIRSRTIAISDSEGHQGSPILFDQQSHSVVQNLTHLHFNISRLELLRCSKSLVAQTGLISARSNTIINGSLYPNIHKTRSTWISDLELDLSSQDSSLLGDNLWLTMFEIASLQDSGDALDEYLMSYLGIDRFANTSESVPVLQLHDIENALSNLVAMLFWTGGHIAPDQWYTRYTVSTNGSFQGGIPPRLAVGNATIIQQETLQIRLNLNLFTVSIGLVTSVIQMGLCIKFLRTPTKPEDSRLQGVGLLANIWWWRNRRKSSTPITDIQQPTESNLRTAGLIPLWQYTHQPRRDTVSKDKELASRGRASSTLLQIISGVFAVQRKEHSIIFSLDKQQSVSLICKIATTAFGTIFYAVLIYLTQRLATTNAIRKYSLLTAIHDKSLAWTGIGSAFSTLYEQIKSPGPCLEILIICLYLATISGLHVTTSALVSVESFNLSISTKIQTRSIPEWSDTVDNSTLRYIAGHSRILPWINGLDDSKKLGLSNGSLYDVLEQAYPGSGLTEVSALGFNVTCGYIPDIAVQIIEGDSNPEAGLYFANVSSLTERFNLQLNMPGTNSLLIADSNSYTGTLPEDSIVLYTQNSVHDSNDAIGPPVTLPHRNVTFQLLECSNTPVRQLGRVNASTRLLDPGSLYPTIHKHTSAWRAYQNLSNTGLLHQTSMLGGSYILTQFTESSVLSIPILSANYSIGVDYGSMNLMQQLGLNPNTATAVTAQVIYLHDIENALSNLVAAVFWAGGNVHASPLAIQNQFGSQAVNPPTLSAGNATVKQVVLAARLNMSLPAISIGLAASIILLILVGWISIATNSSNSPLAHLGLLQIIWIFEHHPELHEILEQVEDPTDDNLRLAGVVNVCLADAFKSEERDW</sequence>
<comment type="caution">
    <text evidence="2">The sequence shown here is derived from an EMBL/GenBank/DDBJ whole genome shotgun (WGS) entry which is preliminary data.</text>
</comment>
<dbReference type="Proteomes" id="UP001219525">
    <property type="component" value="Unassembled WGS sequence"/>
</dbReference>
<feature type="transmembrane region" description="Helical" evidence="1">
    <location>
        <begin position="352"/>
        <end position="376"/>
    </location>
</feature>
<feature type="transmembrane region" description="Helical" evidence="1">
    <location>
        <begin position="285"/>
        <end position="306"/>
    </location>
</feature>
<proteinExistence type="predicted"/>
<reference evidence="2" key="1">
    <citation type="submission" date="2023-03" db="EMBL/GenBank/DDBJ databases">
        <title>Massive genome expansion in bonnet fungi (Mycena s.s.) driven by repeated elements and novel gene families across ecological guilds.</title>
        <authorList>
            <consortium name="Lawrence Berkeley National Laboratory"/>
            <person name="Harder C.B."/>
            <person name="Miyauchi S."/>
            <person name="Viragh M."/>
            <person name="Kuo A."/>
            <person name="Thoen E."/>
            <person name="Andreopoulos B."/>
            <person name="Lu D."/>
            <person name="Skrede I."/>
            <person name="Drula E."/>
            <person name="Henrissat B."/>
            <person name="Morin E."/>
            <person name="Kohler A."/>
            <person name="Barry K."/>
            <person name="LaButti K."/>
            <person name="Morin E."/>
            <person name="Salamov A."/>
            <person name="Lipzen A."/>
            <person name="Mereny Z."/>
            <person name="Hegedus B."/>
            <person name="Baldrian P."/>
            <person name="Stursova M."/>
            <person name="Weitz H."/>
            <person name="Taylor A."/>
            <person name="Grigoriev I.V."/>
            <person name="Nagy L.G."/>
            <person name="Martin F."/>
            <person name="Kauserud H."/>
        </authorList>
    </citation>
    <scope>NUCLEOTIDE SEQUENCE</scope>
    <source>
        <strain evidence="2">9144</strain>
    </source>
</reference>
<name>A0AAD6UUX7_9AGAR</name>
<evidence type="ECO:0000256" key="1">
    <source>
        <dbReference type="SAM" id="Phobius"/>
    </source>
</evidence>
<evidence type="ECO:0000313" key="3">
    <source>
        <dbReference type="Proteomes" id="UP001219525"/>
    </source>
</evidence>
<keyword evidence="3" id="KW-1185">Reference proteome</keyword>
<evidence type="ECO:0000313" key="2">
    <source>
        <dbReference type="EMBL" id="KAJ7195070.1"/>
    </source>
</evidence>
<organism evidence="2 3">
    <name type="scientific">Mycena pura</name>
    <dbReference type="NCBI Taxonomy" id="153505"/>
    <lineage>
        <taxon>Eukaryota</taxon>
        <taxon>Fungi</taxon>
        <taxon>Dikarya</taxon>
        <taxon>Basidiomycota</taxon>
        <taxon>Agaricomycotina</taxon>
        <taxon>Agaricomycetes</taxon>
        <taxon>Agaricomycetidae</taxon>
        <taxon>Agaricales</taxon>
        <taxon>Marasmiineae</taxon>
        <taxon>Mycenaceae</taxon>
        <taxon>Mycena</taxon>
    </lineage>
</organism>
<dbReference type="EMBL" id="JARJCW010000093">
    <property type="protein sequence ID" value="KAJ7195070.1"/>
    <property type="molecule type" value="Genomic_DNA"/>
</dbReference>
<feature type="transmembrane region" description="Helical" evidence="1">
    <location>
        <begin position="1297"/>
        <end position="1317"/>
    </location>
</feature>
<feature type="transmembrane region" description="Helical" evidence="1">
    <location>
        <begin position="245"/>
        <end position="265"/>
    </location>
</feature>
<accession>A0AAD6UUX7</accession>
<keyword evidence="1" id="KW-0472">Membrane</keyword>
<protein>
    <submittedName>
        <fullName evidence="2">Uncharacterized protein</fullName>
    </submittedName>
</protein>
<keyword evidence="1" id="KW-1133">Transmembrane helix</keyword>
<keyword evidence="1" id="KW-0812">Transmembrane</keyword>